<feature type="domain" description="Reverse transcriptase Ty1/copia-type" evidence="1">
    <location>
        <begin position="21"/>
        <end position="131"/>
    </location>
</feature>
<accession>A0A371FER6</accession>
<evidence type="ECO:0000313" key="2">
    <source>
        <dbReference type="EMBL" id="RDX76603.1"/>
    </source>
</evidence>
<evidence type="ECO:0000259" key="1">
    <source>
        <dbReference type="Pfam" id="PF07727"/>
    </source>
</evidence>
<keyword evidence="3" id="KW-1185">Reference proteome</keyword>
<dbReference type="STRING" id="157652.A0A371FER6"/>
<name>A0A371FER6_MUCPR</name>
<gene>
    <name evidence="2" type="primary">GIP</name>
    <name evidence="2" type="ORF">CR513_43378</name>
</gene>
<dbReference type="SUPFAM" id="SSF56672">
    <property type="entry name" value="DNA/RNA polymerases"/>
    <property type="match status" value="1"/>
</dbReference>
<sequence length="131" mass="15010">MPYLMAFLLKKYICSSLLALKQNKSFVCKLHKASQAWFERLTFALLHLGFVSSKCDPSLFTLSQGNHHVIMLVYVDDIIITGDQLSLIQHYISKLNTQFALKELGNLEYFLGIEVHHLQNGSLFLSQTKYV</sequence>
<protein>
    <submittedName>
        <fullName evidence="2">Copia protein</fullName>
    </submittedName>
</protein>
<reference evidence="2" key="1">
    <citation type="submission" date="2018-05" db="EMBL/GenBank/DDBJ databases">
        <title>Draft genome of Mucuna pruriens seed.</title>
        <authorList>
            <person name="Nnadi N.E."/>
            <person name="Vos R."/>
            <person name="Hasami M.H."/>
            <person name="Devisetty U.K."/>
            <person name="Aguiy J.C."/>
        </authorList>
    </citation>
    <scope>NUCLEOTIDE SEQUENCE [LARGE SCALE GENOMIC DNA]</scope>
    <source>
        <strain evidence="2">JCA_2017</strain>
    </source>
</reference>
<dbReference type="Pfam" id="PF07727">
    <property type="entry name" value="RVT_2"/>
    <property type="match status" value="1"/>
</dbReference>
<proteinExistence type="predicted"/>
<dbReference type="OrthoDB" id="1426677at2759"/>
<evidence type="ECO:0000313" key="3">
    <source>
        <dbReference type="Proteomes" id="UP000257109"/>
    </source>
</evidence>
<organism evidence="2 3">
    <name type="scientific">Mucuna pruriens</name>
    <name type="common">Velvet bean</name>
    <name type="synonym">Dolichos pruriens</name>
    <dbReference type="NCBI Taxonomy" id="157652"/>
    <lineage>
        <taxon>Eukaryota</taxon>
        <taxon>Viridiplantae</taxon>
        <taxon>Streptophyta</taxon>
        <taxon>Embryophyta</taxon>
        <taxon>Tracheophyta</taxon>
        <taxon>Spermatophyta</taxon>
        <taxon>Magnoliopsida</taxon>
        <taxon>eudicotyledons</taxon>
        <taxon>Gunneridae</taxon>
        <taxon>Pentapetalae</taxon>
        <taxon>rosids</taxon>
        <taxon>fabids</taxon>
        <taxon>Fabales</taxon>
        <taxon>Fabaceae</taxon>
        <taxon>Papilionoideae</taxon>
        <taxon>50 kb inversion clade</taxon>
        <taxon>NPAAA clade</taxon>
        <taxon>indigoferoid/millettioid clade</taxon>
        <taxon>Phaseoleae</taxon>
        <taxon>Mucuna</taxon>
    </lineage>
</organism>
<dbReference type="Proteomes" id="UP000257109">
    <property type="component" value="Unassembled WGS sequence"/>
</dbReference>
<dbReference type="InterPro" id="IPR043502">
    <property type="entry name" value="DNA/RNA_pol_sf"/>
</dbReference>
<dbReference type="EMBL" id="QJKJ01009441">
    <property type="protein sequence ID" value="RDX76603.1"/>
    <property type="molecule type" value="Genomic_DNA"/>
</dbReference>
<comment type="caution">
    <text evidence="2">The sequence shown here is derived from an EMBL/GenBank/DDBJ whole genome shotgun (WGS) entry which is preliminary data.</text>
</comment>
<feature type="non-terminal residue" evidence="2">
    <location>
        <position position="1"/>
    </location>
</feature>
<dbReference type="AlphaFoldDB" id="A0A371FER6"/>
<dbReference type="InterPro" id="IPR013103">
    <property type="entry name" value="RVT_2"/>
</dbReference>